<dbReference type="Gene3D" id="3.90.550.10">
    <property type="entry name" value="Spore Coat Polysaccharide Biosynthesis Protein SpsA, Chain A"/>
    <property type="match status" value="1"/>
</dbReference>
<protein>
    <submittedName>
        <fullName evidence="2">Uncharacterized protein</fullName>
    </submittedName>
</protein>
<dbReference type="Pfam" id="PF03452">
    <property type="entry name" value="Anp1"/>
    <property type="match status" value="1"/>
</dbReference>
<dbReference type="PANTHER" id="PTHR43083">
    <property type="entry name" value="MANNAN POLYMERASE II"/>
    <property type="match status" value="1"/>
</dbReference>
<dbReference type="Proteomes" id="UP001186944">
    <property type="component" value="Unassembled WGS sequence"/>
</dbReference>
<reference evidence="2" key="1">
    <citation type="submission" date="2019-08" db="EMBL/GenBank/DDBJ databases">
        <title>The improved chromosome-level genome for the pearl oyster Pinctada fucata martensii using PacBio sequencing and Hi-C.</title>
        <authorList>
            <person name="Zheng Z."/>
        </authorList>
    </citation>
    <scope>NUCLEOTIDE SEQUENCE</scope>
    <source>
        <strain evidence="2">ZZ-2019</strain>
        <tissue evidence="2">Adductor muscle</tissue>
    </source>
</reference>
<comment type="similarity">
    <text evidence="1">Belongs to the ANP1/MMN9/VAN1 family.</text>
</comment>
<dbReference type="InterPro" id="IPR052086">
    <property type="entry name" value="Mannan_Polymerase_Subunit"/>
</dbReference>
<dbReference type="GO" id="GO:0000136">
    <property type="term" value="C:mannan polymerase complex"/>
    <property type="evidence" value="ECO:0007669"/>
    <property type="project" value="TreeGrafter"/>
</dbReference>
<dbReference type="CDD" id="cd00761">
    <property type="entry name" value="Glyco_tranf_GTA_type"/>
    <property type="match status" value="1"/>
</dbReference>
<accession>A0AA89BJ21</accession>
<sequence>MTQDEIENAGWMEMSKYPPETQLNFTPPVPRYSVSDVVYRLKDGIMERNLALDRRKYENHSIVILTPIHNSERHLVQFGELISGLDYPKSKISVVFGEDSSKDETLTMADHVLKALKKEGFRRTEVHHFNITGQVGDGWENKHRRISQYRRRRHLANARNLLMKAGLKDEEYALWIDVDIGYLPSDLIQQMIFTNKDVVTPCCLYRKQNQIRIYDKNTWRETKISLSEQEKLPKNAVIVEGYGPTTRIFLPHLQGEGRAVPLDGVGGCSLLVRAECHRKGLDFPETPYRRHIETEGLAKKATDLGFTVYGLPFLHVFHR</sequence>
<dbReference type="PANTHER" id="PTHR43083:SF6">
    <property type="entry name" value="MANNAN POLYMERASE COMPLEXES SUBUNIT MNN9"/>
    <property type="match status" value="1"/>
</dbReference>
<dbReference type="GO" id="GO:0000009">
    <property type="term" value="F:alpha-1,6-mannosyltransferase activity"/>
    <property type="evidence" value="ECO:0007669"/>
    <property type="project" value="TreeGrafter"/>
</dbReference>
<evidence type="ECO:0000256" key="1">
    <source>
        <dbReference type="ARBA" id="ARBA00037964"/>
    </source>
</evidence>
<gene>
    <name evidence="2" type="ORF">FSP39_008322</name>
</gene>
<proteinExistence type="inferred from homology"/>
<dbReference type="SUPFAM" id="SSF53448">
    <property type="entry name" value="Nucleotide-diphospho-sugar transferases"/>
    <property type="match status" value="1"/>
</dbReference>
<keyword evidence="3" id="KW-1185">Reference proteome</keyword>
<organism evidence="2 3">
    <name type="scientific">Pinctada imbricata</name>
    <name type="common">Atlantic pearl-oyster</name>
    <name type="synonym">Pinctada martensii</name>
    <dbReference type="NCBI Taxonomy" id="66713"/>
    <lineage>
        <taxon>Eukaryota</taxon>
        <taxon>Metazoa</taxon>
        <taxon>Spiralia</taxon>
        <taxon>Lophotrochozoa</taxon>
        <taxon>Mollusca</taxon>
        <taxon>Bivalvia</taxon>
        <taxon>Autobranchia</taxon>
        <taxon>Pteriomorphia</taxon>
        <taxon>Pterioida</taxon>
        <taxon>Pterioidea</taxon>
        <taxon>Pteriidae</taxon>
        <taxon>Pinctada</taxon>
    </lineage>
</organism>
<dbReference type="InterPro" id="IPR029044">
    <property type="entry name" value="Nucleotide-diphossugar_trans"/>
</dbReference>
<evidence type="ECO:0000313" key="3">
    <source>
        <dbReference type="Proteomes" id="UP001186944"/>
    </source>
</evidence>
<name>A0AA89BJ21_PINIB</name>
<evidence type="ECO:0000313" key="2">
    <source>
        <dbReference type="EMBL" id="KAK3084111.1"/>
    </source>
</evidence>
<dbReference type="EMBL" id="VSWD01000013">
    <property type="protein sequence ID" value="KAK3084111.1"/>
    <property type="molecule type" value="Genomic_DNA"/>
</dbReference>
<comment type="caution">
    <text evidence="2">The sequence shown here is derived from an EMBL/GenBank/DDBJ whole genome shotgun (WGS) entry which is preliminary data.</text>
</comment>
<dbReference type="GO" id="GO:0000032">
    <property type="term" value="P:cell wall mannoprotein biosynthetic process"/>
    <property type="evidence" value="ECO:0007669"/>
    <property type="project" value="TreeGrafter"/>
</dbReference>
<dbReference type="AlphaFoldDB" id="A0AA89BJ21"/>
<dbReference type="GO" id="GO:0006487">
    <property type="term" value="P:protein N-linked glycosylation"/>
    <property type="evidence" value="ECO:0007669"/>
    <property type="project" value="TreeGrafter"/>
</dbReference>